<sequence length="345" mass="37005">MVTILKEVVITGPRQFEVRQAPVPKPGDGEVLIQMKAAGVCGSDFHLFLGENPNAVYPRIPGHENAGVVVEVGRNVTSVRPGDAVVVDLVVACGHCPQCLSGRRNICQTVKARGAAIDGGWREYFAVPEHEVYVLPKGITYREAALIEPFAIGGHCTGRAGIQGGESVLVLGSGTIGAVILQTLKQKGCRVICADINESSLKRAKEYGADSVVNTKVHNLRECVQKFTNGAGVDVIFDSACYPGSLTAVLEQGIPANGATIVPLGFCTEPEGITQAMINARELSIIGTRMSSGQFEPTIRNFAQGKFQLDGMVSHYIPFDQVDQVFQNMLHPVKDMKKMVIVFGE</sequence>
<evidence type="ECO:0000256" key="4">
    <source>
        <dbReference type="RuleBase" id="RU361277"/>
    </source>
</evidence>
<comment type="similarity">
    <text evidence="4">Belongs to the zinc-containing alcohol dehydrogenase family.</text>
</comment>
<dbReference type="InterPro" id="IPR050129">
    <property type="entry name" value="Zn_alcohol_dh"/>
</dbReference>
<dbReference type="InterPro" id="IPR013149">
    <property type="entry name" value="ADH-like_C"/>
</dbReference>
<dbReference type="Gene3D" id="3.40.50.720">
    <property type="entry name" value="NAD(P)-binding Rossmann-like Domain"/>
    <property type="match status" value="1"/>
</dbReference>
<dbReference type="Gene3D" id="3.90.180.10">
    <property type="entry name" value="Medium-chain alcohol dehydrogenases, catalytic domain"/>
    <property type="match status" value="1"/>
</dbReference>
<dbReference type="PROSITE" id="PS00059">
    <property type="entry name" value="ADH_ZINC"/>
    <property type="match status" value="1"/>
</dbReference>
<dbReference type="SMART" id="SM00829">
    <property type="entry name" value="PKS_ER"/>
    <property type="match status" value="1"/>
</dbReference>
<evidence type="ECO:0000256" key="3">
    <source>
        <dbReference type="ARBA" id="ARBA00023002"/>
    </source>
</evidence>
<protein>
    <submittedName>
        <fullName evidence="6">Chlorophyll synthesis pathway protein BchC</fullName>
    </submittedName>
</protein>
<dbReference type="Proteomes" id="UP000754750">
    <property type="component" value="Unassembled WGS sequence"/>
</dbReference>
<reference evidence="6" key="1">
    <citation type="submission" date="2019-04" db="EMBL/GenBank/DDBJ databases">
        <title>Evolution of Biomass-Degrading Anaerobic Consortia Revealed by Metagenomics.</title>
        <authorList>
            <person name="Peng X."/>
        </authorList>
    </citation>
    <scope>NUCLEOTIDE SEQUENCE</scope>
    <source>
        <strain evidence="6">SIG551</strain>
    </source>
</reference>
<dbReference type="AlphaFoldDB" id="A0A928KYK5"/>
<accession>A0A928KYK5</accession>
<dbReference type="InterPro" id="IPR002328">
    <property type="entry name" value="ADH_Zn_CS"/>
</dbReference>
<comment type="caution">
    <text evidence="6">The sequence shown here is derived from an EMBL/GenBank/DDBJ whole genome shotgun (WGS) entry which is preliminary data.</text>
</comment>
<dbReference type="InterPro" id="IPR013154">
    <property type="entry name" value="ADH-like_N"/>
</dbReference>
<dbReference type="InterPro" id="IPR020843">
    <property type="entry name" value="ER"/>
</dbReference>
<dbReference type="Pfam" id="PF00107">
    <property type="entry name" value="ADH_zinc_N"/>
    <property type="match status" value="1"/>
</dbReference>
<evidence type="ECO:0000313" key="7">
    <source>
        <dbReference type="Proteomes" id="UP000754750"/>
    </source>
</evidence>
<dbReference type="PANTHER" id="PTHR43401">
    <property type="entry name" value="L-THREONINE 3-DEHYDROGENASE"/>
    <property type="match status" value="1"/>
</dbReference>
<dbReference type="SUPFAM" id="SSF50129">
    <property type="entry name" value="GroES-like"/>
    <property type="match status" value="1"/>
</dbReference>
<dbReference type="InterPro" id="IPR036291">
    <property type="entry name" value="NAD(P)-bd_dom_sf"/>
</dbReference>
<evidence type="ECO:0000313" key="6">
    <source>
        <dbReference type="EMBL" id="MBE6833802.1"/>
    </source>
</evidence>
<keyword evidence="3" id="KW-0560">Oxidoreductase</keyword>
<dbReference type="InterPro" id="IPR011032">
    <property type="entry name" value="GroES-like_sf"/>
</dbReference>
<feature type="domain" description="Enoyl reductase (ER)" evidence="5">
    <location>
        <begin position="12"/>
        <end position="309"/>
    </location>
</feature>
<dbReference type="SUPFAM" id="SSF51735">
    <property type="entry name" value="NAD(P)-binding Rossmann-fold domains"/>
    <property type="match status" value="1"/>
</dbReference>
<evidence type="ECO:0000256" key="2">
    <source>
        <dbReference type="ARBA" id="ARBA00022833"/>
    </source>
</evidence>
<name>A0A928KYK5_9FIRM</name>
<keyword evidence="2 4" id="KW-0862">Zinc</keyword>
<dbReference type="EMBL" id="SVNY01000004">
    <property type="protein sequence ID" value="MBE6833802.1"/>
    <property type="molecule type" value="Genomic_DNA"/>
</dbReference>
<proteinExistence type="inferred from homology"/>
<dbReference type="Pfam" id="PF08240">
    <property type="entry name" value="ADH_N"/>
    <property type="match status" value="1"/>
</dbReference>
<dbReference type="GO" id="GO:0008270">
    <property type="term" value="F:zinc ion binding"/>
    <property type="evidence" value="ECO:0007669"/>
    <property type="project" value="InterPro"/>
</dbReference>
<keyword evidence="1 4" id="KW-0479">Metal-binding</keyword>
<dbReference type="PANTHER" id="PTHR43401:SF2">
    <property type="entry name" value="L-THREONINE 3-DEHYDROGENASE"/>
    <property type="match status" value="1"/>
</dbReference>
<evidence type="ECO:0000259" key="5">
    <source>
        <dbReference type="SMART" id="SM00829"/>
    </source>
</evidence>
<comment type="cofactor">
    <cofactor evidence="4">
        <name>Zn(2+)</name>
        <dbReference type="ChEBI" id="CHEBI:29105"/>
    </cofactor>
</comment>
<evidence type="ECO:0000256" key="1">
    <source>
        <dbReference type="ARBA" id="ARBA00022723"/>
    </source>
</evidence>
<organism evidence="6 7">
    <name type="scientific">Faecalispora sporosphaeroides</name>
    <dbReference type="NCBI Taxonomy" id="1549"/>
    <lineage>
        <taxon>Bacteria</taxon>
        <taxon>Bacillati</taxon>
        <taxon>Bacillota</taxon>
        <taxon>Clostridia</taxon>
        <taxon>Eubacteriales</taxon>
        <taxon>Oscillospiraceae</taxon>
        <taxon>Faecalispora</taxon>
    </lineage>
</organism>
<dbReference type="GO" id="GO:0016491">
    <property type="term" value="F:oxidoreductase activity"/>
    <property type="evidence" value="ECO:0007669"/>
    <property type="project" value="UniProtKB-KW"/>
</dbReference>
<gene>
    <name evidence="6" type="ORF">E7512_09520</name>
</gene>